<protein>
    <submittedName>
        <fullName evidence="1">Uncharacterized protein</fullName>
    </submittedName>
</protein>
<evidence type="ECO:0000313" key="1">
    <source>
        <dbReference type="EMBL" id="KAH3784808.1"/>
    </source>
</evidence>
<evidence type="ECO:0000313" key="2">
    <source>
        <dbReference type="Proteomes" id="UP000828390"/>
    </source>
</evidence>
<reference evidence="1" key="2">
    <citation type="submission" date="2020-11" db="EMBL/GenBank/DDBJ databases">
        <authorList>
            <person name="McCartney M.A."/>
            <person name="Auch B."/>
            <person name="Kono T."/>
            <person name="Mallez S."/>
            <person name="Becker A."/>
            <person name="Gohl D.M."/>
            <person name="Silverstein K.A.T."/>
            <person name="Koren S."/>
            <person name="Bechman K.B."/>
            <person name="Herman A."/>
            <person name="Abrahante J.E."/>
            <person name="Garbe J."/>
        </authorList>
    </citation>
    <scope>NUCLEOTIDE SEQUENCE</scope>
    <source>
        <strain evidence="1">Duluth1</strain>
        <tissue evidence="1">Whole animal</tissue>
    </source>
</reference>
<proteinExistence type="predicted"/>
<comment type="caution">
    <text evidence="1">The sequence shown here is derived from an EMBL/GenBank/DDBJ whole genome shotgun (WGS) entry which is preliminary data.</text>
</comment>
<name>A0A9D4ESI7_DREPO</name>
<sequence length="54" mass="5697">MTTNRATASPMLMYTNIDDSVVDEAVNVDDFVVDEAVNVDDSVVDEAVDCASGA</sequence>
<organism evidence="1 2">
    <name type="scientific">Dreissena polymorpha</name>
    <name type="common">Zebra mussel</name>
    <name type="synonym">Mytilus polymorpha</name>
    <dbReference type="NCBI Taxonomy" id="45954"/>
    <lineage>
        <taxon>Eukaryota</taxon>
        <taxon>Metazoa</taxon>
        <taxon>Spiralia</taxon>
        <taxon>Lophotrochozoa</taxon>
        <taxon>Mollusca</taxon>
        <taxon>Bivalvia</taxon>
        <taxon>Autobranchia</taxon>
        <taxon>Heteroconchia</taxon>
        <taxon>Euheterodonta</taxon>
        <taxon>Imparidentia</taxon>
        <taxon>Neoheterodontei</taxon>
        <taxon>Myida</taxon>
        <taxon>Dreissenoidea</taxon>
        <taxon>Dreissenidae</taxon>
        <taxon>Dreissena</taxon>
    </lineage>
</organism>
<accession>A0A9D4ESI7</accession>
<gene>
    <name evidence="1" type="ORF">DPMN_162879</name>
</gene>
<dbReference type="EMBL" id="JAIWYP010000008">
    <property type="protein sequence ID" value="KAH3784808.1"/>
    <property type="molecule type" value="Genomic_DNA"/>
</dbReference>
<keyword evidence="2" id="KW-1185">Reference proteome</keyword>
<dbReference type="AlphaFoldDB" id="A0A9D4ESI7"/>
<reference evidence="1" key="1">
    <citation type="journal article" date="2019" name="bioRxiv">
        <title>The Genome of the Zebra Mussel, Dreissena polymorpha: A Resource for Invasive Species Research.</title>
        <authorList>
            <person name="McCartney M.A."/>
            <person name="Auch B."/>
            <person name="Kono T."/>
            <person name="Mallez S."/>
            <person name="Zhang Y."/>
            <person name="Obille A."/>
            <person name="Becker A."/>
            <person name="Abrahante J.E."/>
            <person name="Garbe J."/>
            <person name="Badalamenti J.P."/>
            <person name="Herman A."/>
            <person name="Mangelson H."/>
            <person name="Liachko I."/>
            <person name="Sullivan S."/>
            <person name="Sone E.D."/>
            <person name="Koren S."/>
            <person name="Silverstein K.A.T."/>
            <person name="Beckman K.B."/>
            <person name="Gohl D.M."/>
        </authorList>
    </citation>
    <scope>NUCLEOTIDE SEQUENCE</scope>
    <source>
        <strain evidence="1">Duluth1</strain>
        <tissue evidence="1">Whole animal</tissue>
    </source>
</reference>
<dbReference type="Proteomes" id="UP000828390">
    <property type="component" value="Unassembled WGS sequence"/>
</dbReference>